<sequence>MQHITGRRGSFLYRQETNSGHSYYSSRHESITGDETTR</sequence>
<evidence type="ECO:0000256" key="1">
    <source>
        <dbReference type="SAM" id="MobiDB-lite"/>
    </source>
</evidence>
<reference evidence="2 3" key="1">
    <citation type="submission" date="2018-11" db="EMBL/GenBank/DDBJ databases">
        <authorList>
            <consortium name="Pathogen Informatics"/>
        </authorList>
    </citation>
    <scope>NUCLEOTIDE SEQUENCE [LARGE SCALE GENOMIC DNA]</scope>
    <source>
        <strain evidence="2 3">Zambia</strain>
    </source>
</reference>
<dbReference type="Proteomes" id="UP000277204">
    <property type="component" value="Unassembled WGS sequence"/>
</dbReference>
<protein>
    <submittedName>
        <fullName evidence="2">Uncharacterized protein</fullName>
    </submittedName>
</protein>
<feature type="compositionally biased region" description="Basic and acidic residues" evidence="1">
    <location>
        <begin position="26"/>
        <end position="38"/>
    </location>
</feature>
<gene>
    <name evidence="2" type="ORF">SMRZ_LOCUS14106</name>
</gene>
<feature type="region of interest" description="Disordered" evidence="1">
    <location>
        <begin position="1"/>
        <end position="38"/>
    </location>
</feature>
<organism evidence="2 3">
    <name type="scientific">Schistosoma margrebowiei</name>
    <dbReference type="NCBI Taxonomy" id="48269"/>
    <lineage>
        <taxon>Eukaryota</taxon>
        <taxon>Metazoa</taxon>
        <taxon>Spiralia</taxon>
        <taxon>Lophotrochozoa</taxon>
        <taxon>Platyhelminthes</taxon>
        <taxon>Trematoda</taxon>
        <taxon>Digenea</taxon>
        <taxon>Strigeidida</taxon>
        <taxon>Schistosomatoidea</taxon>
        <taxon>Schistosomatidae</taxon>
        <taxon>Schistosoma</taxon>
    </lineage>
</organism>
<keyword evidence="3" id="KW-1185">Reference proteome</keyword>
<feature type="compositionally biased region" description="Polar residues" evidence="1">
    <location>
        <begin position="15"/>
        <end position="25"/>
    </location>
</feature>
<dbReference type="AlphaFoldDB" id="A0A3P8BWD5"/>
<accession>A0A3P8BWD5</accession>
<evidence type="ECO:0000313" key="3">
    <source>
        <dbReference type="Proteomes" id="UP000277204"/>
    </source>
</evidence>
<proteinExistence type="predicted"/>
<name>A0A3P8BWD5_9TREM</name>
<evidence type="ECO:0000313" key="2">
    <source>
        <dbReference type="EMBL" id="VDP10404.1"/>
    </source>
</evidence>
<dbReference type="EMBL" id="UZAI01012766">
    <property type="protein sequence ID" value="VDP10404.1"/>
    <property type="molecule type" value="Genomic_DNA"/>
</dbReference>